<dbReference type="EMBL" id="JBEZUR010000003">
    <property type="protein sequence ID" value="MEU3553429.1"/>
    <property type="molecule type" value="Genomic_DNA"/>
</dbReference>
<dbReference type="InterPro" id="IPR012906">
    <property type="entry name" value="PaaX-like_N"/>
</dbReference>
<feature type="domain" description="Transcriptional repressor PaaX-like central Cas2-like" evidence="3">
    <location>
        <begin position="117"/>
        <end position="193"/>
    </location>
</feature>
<dbReference type="PANTHER" id="PTHR30319:SF1">
    <property type="entry name" value="TRANSCRIPTIONAL REPRESSOR PAAX"/>
    <property type="match status" value="1"/>
</dbReference>
<evidence type="ECO:0000259" key="3">
    <source>
        <dbReference type="Pfam" id="PF20803"/>
    </source>
</evidence>
<dbReference type="Gene3D" id="1.10.10.10">
    <property type="entry name" value="Winged helix-like DNA-binding domain superfamily/Winged helix DNA-binding domain"/>
    <property type="match status" value="1"/>
</dbReference>
<accession>A0ABV2YCH3</accession>
<evidence type="ECO:0000259" key="1">
    <source>
        <dbReference type="Pfam" id="PF07848"/>
    </source>
</evidence>
<keyword evidence="5" id="KW-1185">Reference proteome</keyword>
<comment type="caution">
    <text evidence="4">The sequence shown here is derived from an EMBL/GenBank/DDBJ whole genome shotgun (WGS) entry which is preliminary data.</text>
</comment>
<dbReference type="Pfam" id="PF08223">
    <property type="entry name" value="PaaX_C"/>
    <property type="match status" value="1"/>
</dbReference>
<feature type="domain" description="Transcriptional repressor PaaX-like C-terminal" evidence="2">
    <location>
        <begin position="202"/>
        <end position="290"/>
    </location>
</feature>
<dbReference type="InterPro" id="IPR036388">
    <property type="entry name" value="WH-like_DNA-bd_sf"/>
</dbReference>
<evidence type="ECO:0000313" key="5">
    <source>
        <dbReference type="Proteomes" id="UP001550850"/>
    </source>
</evidence>
<dbReference type="Pfam" id="PF20803">
    <property type="entry name" value="PaaX_M"/>
    <property type="match status" value="1"/>
</dbReference>
<dbReference type="Pfam" id="PF07848">
    <property type="entry name" value="PaaX"/>
    <property type="match status" value="1"/>
</dbReference>
<gene>
    <name evidence="4" type="ORF">AB0E65_04190</name>
</gene>
<dbReference type="InterPro" id="IPR048846">
    <property type="entry name" value="PaaX-like_central"/>
</dbReference>
<dbReference type="InterPro" id="IPR011965">
    <property type="entry name" value="PaaX_trns_reg"/>
</dbReference>
<dbReference type="InterPro" id="IPR013225">
    <property type="entry name" value="PaaX_C"/>
</dbReference>
<organism evidence="4 5">
    <name type="scientific">Streptomyces fragilis</name>
    <dbReference type="NCBI Taxonomy" id="67301"/>
    <lineage>
        <taxon>Bacteria</taxon>
        <taxon>Bacillati</taxon>
        <taxon>Actinomycetota</taxon>
        <taxon>Actinomycetes</taxon>
        <taxon>Kitasatosporales</taxon>
        <taxon>Streptomycetaceae</taxon>
        <taxon>Streptomyces</taxon>
    </lineage>
</organism>
<dbReference type="PANTHER" id="PTHR30319">
    <property type="entry name" value="PHENYLACETIC ACID REGULATOR-RELATED TRANSCRIPTIONAL REPRESSOR"/>
    <property type="match status" value="1"/>
</dbReference>
<dbReference type="RefSeq" id="WP_108953473.1">
    <property type="nucleotide sequence ID" value="NZ_BEVZ01000002.1"/>
</dbReference>
<dbReference type="Proteomes" id="UP001550850">
    <property type="component" value="Unassembled WGS sequence"/>
</dbReference>
<dbReference type="PIRSF" id="PIRSF020623">
    <property type="entry name" value="PaaX"/>
    <property type="match status" value="1"/>
</dbReference>
<reference evidence="4 5" key="1">
    <citation type="submission" date="2024-06" db="EMBL/GenBank/DDBJ databases">
        <title>The Natural Products Discovery Center: Release of the First 8490 Sequenced Strains for Exploring Actinobacteria Biosynthetic Diversity.</title>
        <authorList>
            <person name="Kalkreuter E."/>
            <person name="Kautsar S.A."/>
            <person name="Yang D."/>
            <person name="Bader C.D."/>
            <person name="Teijaro C.N."/>
            <person name="Fluegel L."/>
            <person name="Davis C.M."/>
            <person name="Simpson J.R."/>
            <person name="Lauterbach L."/>
            <person name="Steele A.D."/>
            <person name="Gui C."/>
            <person name="Meng S."/>
            <person name="Li G."/>
            <person name="Viehrig K."/>
            <person name="Ye F."/>
            <person name="Su P."/>
            <person name="Kiefer A.F."/>
            <person name="Nichols A."/>
            <person name="Cepeda A.J."/>
            <person name="Yan W."/>
            <person name="Fan B."/>
            <person name="Jiang Y."/>
            <person name="Adhikari A."/>
            <person name="Zheng C.-J."/>
            <person name="Schuster L."/>
            <person name="Cowan T.M."/>
            <person name="Smanski M.J."/>
            <person name="Chevrette M.G."/>
            <person name="De Carvalho L.P.S."/>
            <person name="Shen B."/>
        </authorList>
    </citation>
    <scope>NUCLEOTIDE SEQUENCE [LARGE SCALE GENOMIC DNA]</scope>
    <source>
        <strain evidence="4 5">NPDC038104</strain>
    </source>
</reference>
<evidence type="ECO:0000259" key="2">
    <source>
        <dbReference type="Pfam" id="PF08223"/>
    </source>
</evidence>
<name>A0ABV2YCH3_9ACTN</name>
<dbReference type="Gene3D" id="1.20.58.1460">
    <property type="match status" value="1"/>
</dbReference>
<evidence type="ECO:0000313" key="4">
    <source>
        <dbReference type="EMBL" id="MEU3553429.1"/>
    </source>
</evidence>
<protein>
    <submittedName>
        <fullName evidence="4">PaaX family transcriptional regulator C-terminal domain-containing protein</fullName>
    </submittedName>
</protein>
<sequence>MVRPFDVNDIYPDDPADSVRLPRRRAGGSPQSLAVTLLADYTLRTRASVPSGAIVALLGEFGVTSAAGRTAISRLARRGVLESSRQGRHSSYRLSDPAAVNLSLSGHSIVAFTEQAERWDGAWTVISFSLPEGRSAERRTLRGRLRWLGYAPLYDGLWLSPRPFTPRAREELAGVGPGSLTVFRAQHVELESAARRDPLDAWDVDAIAEEYTAFVDRWDPLLDRIRAGGVSGVEAVCARTEIMDTYRRFHVLDPRLPMRCMPPGWRRQQVRDLFTAVYDGLAATAQEHVRTVAALPSGADGDIGAHTTTDLLAGVWLGESCSPNSR</sequence>
<proteinExistence type="predicted"/>
<feature type="domain" description="Transcriptional repressor PaaX-like N-terminal" evidence="1">
    <location>
        <begin position="30"/>
        <end position="96"/>
    </location>
</feature>
<dbReference type="Gene3D" id="3.30.70.2650">
    <property type="match status" value="1"/>
</dbReference>